<keyword evidence="1" id="KW-0346">Stress response</keyword>
<reference evidence="6" key="1">
    <citation type="submission" date="2021-05" db="EMBL/GenBank/DDBJ databases">
        <authorList>
            <person name="Pietrasiak N."/>
            <person name="Ward R."/>
            <person name="Stajich J.E."/>
            <person name="Kurbessoian T."/>
        </authorList>
    </citation>
    <scope>NUCLEOTIDE SEQUENCE</scope>
    <source>
        <strain evidence="6">GSE-NOS-MK-12-04C</strain>
    </source>
</reference>
<reference evidence="6" key="2">
    <citation type="journal article" date="2022" name="Microbiol. Resour. Announc.">
        <title>Metagenome Sequencing to Explore Phylogenomics of Terrestrial Cyanobacteria.</title>
        <authorList>
            <person name="Ward R.D."/>
            <person name="Stajich J.E."/>
            <person name="Johansen J.R."/>
            <person name="Huntemann M."/>
            <person name="Clum A."/>
            <person name="Foster B."/>
            <person name="Foster B."/>
            <person name="Roux S."/>
            <person name="Palaniappan K."/>
            <person name="Varghese N."/>
            <person name="Mukherjee S."/>
            <person name="Reddy T.B.K."/>
            <person name="Daum C."/>
            <person name="Copeland A."/>
            <person name="Chen I.A."/>
            <person name="Ivanova N.N."/>
            <person name="Kyrpides N.C."/>
            <person name="Shapiro N."/>
            <person name="Eloe-Fadrosh E.A."/>
            <person name="Pietrasiak N."/>
        </authorList>
    </citation>
    <scope>NUCLEOTIDE SEQUENCE</scope>
    <source>
        <strain evidence="6">GSE-NOS-MK-12-04C</strain>
    </source>
</reference>
<dbReference type="PROSITE" id="PS01031">
    <property type="entry name" value="SHSP"/>
    <property type="match status" value="1"/>
</dbReference>
<sequence length="183" mass="20465">MAIVRFDPFRGIDPFQEISLLQREMNRLFDSMVTTDERSGSEVASTGYSFLPAAEISETPEQIELKVEVPGLEAKDLDIKVTNEAVAIAGERKSEIKHQDKGMSRSEFRYGRFQRIIPLPTRIQNDKVQAEFKNGVLCLTLPKAEEERNKVVQISLDGQNNQALSGRNGQSNQAELQAIPTAT</sequence>
<dbReference type="Proteomes" id="UP000729701">
    <property type="component" value="Unassembled WGS sequence"/>
</dbReference>
<evidence type="ECO:0000313" key="6">
    <source>
        <dbReference type="EMBL" id="MBW4669073.1"/>
    </source>
</evidence>
<protein>
    <submittedName>
        <fullName evidence="6">Hsp20/alpha crystallin family protein</fullName>
    </submittedName>
</protein>
<dbReference type="EMBL" id="JAHHGZ010000017">
    <property type="protein sequence ID" value="MBW4669073.1"/>
    <property type="molecule type" value="Genomic_DNA"/>
</dbReference>
<dbReference type="PANTHER" id="PTHR46733">
    <property type="entry name" value="26.5 KDA HEAT SHOCK PROTEIN, MITOCHONDRIAL"/>
    <property type="match status" value="1"/>
</dbReference>
<dbReference type="SUPFAM" id="SSF49764">
    <property type="entry name" value="HSP20-like chaperones"/>
    <property type="match status" value="1"/>
</dbReference>
<proteinExistence type="inferred from homology"/>
<dbReference type="Pfam" id="PF00011">
    <property type="entry name" value="HSP20"/>
    <property type="match status" value="1"/>
</dbReference>
<dbReference type="InterPro" id="IPR008978">
    <property type="entry name" value="HSP20-like_chaperone"/>
</dbReference>
<comment type="similarity">
    <text evidence="2 3">Belongs to the small heat shock protein (HSP20) family.</text>
</comment>
<organism evidence="6 7">
    <name type="scientific">Cyanomargarita calcarea GSE-NOS-MK-12-04C</name>
    <dbReference type="NCBI Taxonomy" id="2839659"/>
    <lineage>
        <taxon>Bacteria</taxon>
        <taxon>Bacillati</taxon>
        <taxon>Cyanobacteriota</taxon>
        <taxon>Cyanophyceae</taxon>
        <taxon>Nostocales</taxon>
        <taxon>Cyanomargaritaceae</taxon>
        <taxon>Cyanomargarita</taxon>
    </lineage>
</organism>
<dbReference type="InterPro" id="IPR002068">
    <property type="entry name" value="A-crystallin/Hsp20_dom"/>
</dbReference>
<dbReference type="Gene3D" id="2.60.40.790">
    <property type="match status" value="1"/>
</dbReference>
<dbReference type="CDD" id="cd06464">
    <property type="entry name" value="ACD_sHsps-like"/>
    <property type="match status" value="1"/>
</dbReference>
<evidence type="ECO:0000256" key="1">
    <source>
        <dbReference type="ARBA" id="ARBA00023016"/>
    </source>
</evidence>
<evidence type="ECO:0000259" key="5">
    <source>
        <dbReference type="PROSITE" id="PS01031"/>
    </source>
</evidence>
<evidence type="ECO:0000256" key="3">
    <source>
        <dbReference type="RuleBase" id="RU003616"/>
    </source>
</evidence>
<dbReference type="PANTHER" id="PTHR46733:SF4">
    <property type="entry name" value="HEAT SHOCK PROTEIN 21, CHLOROPLASTIC"/>
    <property type="match status" value="1"/>
</dbReference>
<gene>
    <name evidence="6" type="ORF">KME60_17020</name>
</gene>
<evidence type="ECO:0000256" key="4">
    <source>
        <dbReference type="SAM" id="MobiDB-lite"/>
    </source>
</evidence>
<evidence type="ECO:0000256" key="2">
    <source>
        <dbReference type="PROSITE-ProRule" id="PRU00285"/>
    </source>
</evidence>
<feature type="domain" description="SHSP" evidence="5">
    <location>
        <begin position="45"/>
        <end position="157"/>
    </location>
</feature>
<accession>A0A951USV3</accession>
<name>A0A951USV3_9CYAN</name>
<dbReference type="AlphaFoldDB" id="A0A951USV3"/>
<dbReference type="GO" id="GO:0009408">
    <property type="term" value="P:response to heat"/>
    <property type="evidence" value="ECO:0007669"/>
    <property type="project" value="InterPro"/>
</dbReference>
<feature type="region of interest" description="Disordered" evidence="4">
    <location>
        <begin position="161"/>
        <end position="183"/>
    </location>
</feature>
<evidence type="ECO:0000313" key="7">
    <source>
        <dbReference type="Proteomes" id="UP000729701"/>
    </source>
</evidence>
<comment type="caution">
    <text evidence="6">The sequence shown here is derived from an EMBL/GenBank/DDBJ whole genome shotgun (WGS) entry which is preliminary data.</text>
</comment>
<dbReference type="InterPro" id="IPR044587">
    <property type="entry name" value="HSP21-like"/>
</dbReference>